<dbReference type="PROSITE" id="PS50109">
    <property type="entry name" value="HIS_KIN"/>
    <property type="match status" value="1"/>
</dbReference>
<feature type="domain" description="Histidine kinase" evidence="10">
    <location>
        <begin position="225"/>
        <end position="445"/>
    </location>
</feature>
<dbReference type="RefSeq" id="WP_108893504.1">
    <property type="nucleotide sequence ID" value="NZ_ONZF01000002.1"/>
</dbReference>
<dbReference type="SMART" id="SM00387">
    <property type="entry name" value="HATPase_c"/>
    <property type="match status" value="1"/>
</dbReference>
<evidence type="ECO:0000256" key="1">
    <source>
        <dbReference type="ARBA" id="ARBA00000085"/>
    </source>
</evidence>
<dbReference type="InterPro" id="IPR003661">
    <property type="entry name" value="HisK_dim/P_dom"/>
</dbReference>
<evidence type="ECO:0000256" key="7">
    <source>
        <dbReference type="ARBA" id="ARBA00022777"/>
    </source>
</evidence>
<keyword evidence="4" id="KW-1003">Cell membrane</keyword>
<feature type="transmembrane region" description="Helical" evidence="9">
    <location>
        <begin position="114"/>
        <end position="130"/>
    </location>
</feature>
<dbReference type="Gene3D" id="3.30.565.10">
    <property type="entry name" value="Histidine kinase-like ATPase, C-terminal domain"/>
    <property type="match status" value="1"/>
</dbReference>
<dbReference type="InterPro" id="IPR050980">
    <property type="entry name" value="2C_sensor_his_kinase"/>
</dbReference>
<dbReference type="GO" id="GO:0005524">
    <property type="term" value="F:ATP binding"/>
    <property type="evidence" value="ECO:0007669"/>
    <property type="project" value="UniProtKB-KW"/>
</dbReference>
<evidence type="ECO:0000259" key="10">
    <source>
        <dbReference type="PROSITE" id="PS50109"/>
    </source>
</evidence>
<dbReference type="Proteomes" id="UP000244912">
    <property type="component" value="Unassembled WGS sequence"/>
</dbReference>
<keyword evidence="12" id="KW-1185">Reference proteome</keyword>
<dbReference type="PANTHER" id="PTHR44936">
    <property type="entry name" value="SENSOR PROTEIN CREC"/>
    <property type="match status" value="1"/>
</dbReference>
<dbReference type="Pfam" id="PF02518">
    <property type="entry name" value="HATPase_c"/>
    <property type="match status" value="1"/>
</dbReference>
<dbReference type="SUPFAM" id="SSF55874">
    <property type="entry name" value="ATPase domain of HSP90 chaperone/DNA topoisomerase II/histidine kinase"/>
    <property type="match status" value="1"/>
</dbReference>
<keyword evidence="9" id="KW-0472">Membrane</keyword>
<dbReference type="NCBIfam" id="NF033792">
    <property type="entry name" value="ActS_PrrB_HisK"/>
    <property type="match status" value="1"/>
</dbReference>
<evidence type="ECO:0000256" key="4">
    <source>
        <dbReference type="ARBA" id="ARBA00022475"/>
    </source>
</evidence>
<keyword evidence="7 11" id="KW-0418">Kinase</keyword>
<dbReference type="PANTHER" id="PTHR44936:SF10">
    <property type="entry name" value="SENSOR PROTEIN RSTB"/>
    <property type="match status" value="1"/>
</dbReference>
<feature type="transmembrane region" description="Helical" evidence="9">
    <location>
        <begin position="24"/>
        <end position="48"/>
    </location>
</feature>
<protein>
    <recommendedName>
        <fullName evidence="3">histidine kinase</fullName>
        <ecNumber evidence="3">2.7.13.3</ecNumber>
    </recommendedName>
</protein>
<name>A0A2R8BST7_9RHOB</name>
<evidence type="ECO:0000256" key="8">
    <source>
        <dbReference type="ARBA" id="ARBA00022840"/>
    </source>
</evidence>
<evidence type="ECO:0000256" key="3">
    <source>
        <dbReference type="ARBA" id="ARBA00012438"/>
    </source>
</evidence>
<dbReference type="InterPro" id="IPR047770">
    <property type="entry name" value="RegB"/>
</dbReference>
<gene>
    <name evidence="11" type="primary">regB</name>
    <name evidence="11" type="ORF">PAA8504_01003</name>
</gene>
<organism evidence="11 12">
    <name type="scientific">Palleronia abyssalis</name>
    <dbReference type="NCBI Taxonomy" id="1501240"/>
    <lineage>
        <taxon>Bacteria</taxon>
        <taxon>Pseudomonadati</taxon>
        <taxon>Pseudomonadota</taxon>
        <taxon>Alphaproteobacteria</taxon>
        <taxon>Rhodobacterales</taxon>
        <taxon>Roseobacteraceae</taxon>
        <taxon>Palleronia</taxon>
    </lineage>
</organism>
<reference evidence="11 12" key="1">
    <citation type="submission" date="2018-03" db="EMBL/GenBank/DDBJ databases">
        <authorList>
            <person name="Keele B.F."/>
        </authorList>
    </citation>
    <scope>NUCLEOTIDE SEQUENCE [LARGE SCALE GENOMIC DNA]</scope>
    <source>
        <strain evidence="11 12">CECT 8504</strain>
    </source>
</reference>
<evidence type="ECO:0000313" key="12">
    <source>
        <dbReference type="Proteomes" id="UP000244912"/>
    </source>
</evidence>
<dbReference type="GO" id="GO:0000155">
    <property type="term" value="F:phosphorelay sensor kinase activity"/>
    <property type="evidence" value="ECO:0007669"/>
    <property type="project" value="InterPro"/>
</dbReference>
<dbReference type="InterPro" id="IPR003594">
    <property type="entry name" value="HATPase_dom"/>
</dbReference>
<dbReference type="InterPro" id="IPR005467">
    <property type="entry name" value="His_kinase_dom"/>
</dbReference>
<dbReference type="InterPro" id="IPR036097">
    <property type="entry name" value="HisK_dim/P_sf"/>
</dbReference>
<dbReference type="GO" id="GO:0005886">
    <property type="term" value="C:plasma membrane"/>
    <property type="evidence" value="ECO:0007669"/>
    <property type="project" value="UniProtKB-SubCell"/>
</dbReference>
<dbReference type="EMBL" id="ONZF01000002">
    <property type="protein sequence ID" value="SPJ23198.1"/>
    <property type="molecule type" value="Genomic_DNA"/>
</dbReference>
<keyword evidence="5 11" id="KW-0808">Transferase</keyword>
<dbReference type="CDD" id="cd00082">
    <property type="entry name" value="HisKA"/>
    <property type="match status" value="1"/>
</dbReference>
<evidence type="ECO:0000256" key="9">
    <source>
        <dbReference type="SAM" id="Phobius"/>
    </source>
</evidence>
<comment type="catalytic activity">
    <reaction evidence="1">
        <text>ATP + protein L-histidine = ADP + protein N-phospho-L-histidine.</text>
        <dbReference type="EC" id="2.7.13.3"/>
    </reaction>
</comment>
<dbReference type="EC" id="2.7.13.3" evidence="3"/>
<keyword evidence="9" id="KW-0812">Transmembrane</keyword>
<keyword evidence="8" id="KW-0067">ATP-binding</keyword>
<evidence type="ECO:0000313" key="11">
    <source>
        <dbReference type="EMBL" id="SPJ23198.1"/>
    </source>
</evidence>
<sequence length="462" mass="50376">MTQTDGPQKTQTESRRAFARRSDWVRLQTLVFLRWIAISGQIAALIVAKEAFNLRLETGLIWAAIGAAIITNLMATLVYPHAKRLSETELAGTLIFDMVQLSTLLALTGGLHNPFALLVLAQVAIAALALSARPTLIVCGVAVLLTTVLLFVHLPLVTMEGEILRQPPVFVAGFWVAIVIGIAFQASYAHRVASELMTMGEALAATQMALSREQKLTDLGGVVAAAAHELGSPLATIALVAGELVDEASDDDLRADAQLIRDQAERCRIILREMGRAGKDDEHIRIAPLVTVIEEAAEPHSARGIQVDIDARHVDGGSTRQPSVERRPEVIHGMRNLVQNAVDFARTRVLIELRWSEDRVSIRISDDGPGFRADTLPYLGEPFLRHRTSNDDISNRKSYEGMGLGLFIAKTLLERSHAEIVFANGPARDGQDPGAVVQLTWKREDIAVSADRPALPKNMPFS</sequence>
<dbReference type="Gene3D" id="1.10.287.130">
    <property type="match status" value="1"/>
</dbReference>
<evidence type="ECO:0000256" key="5">
    <source>
        <dbReference type="ARBA" id="ARBA00022679"/>
    </source>
</evidence>
<proteinExistence type="predicted"/>
<dbReference type="OrthoDB" id="9785252at2"/>
<feature type="transmembrane region" description="Helical" evidence="9">
    <location>
        <begin position="137"/>
        <end position="157"/>
    </location>
</feature>
<accession>A0A2R8BST7</accession>
<dbReference type="SMART" id="SM00388">
    <property type="entry name" value="HisKA"/>
    <property type="match status" value="1"/>
</dbReference>
<dbReference type="Pfam" id="PF25323">
    <property type="entry name" value="6TM_PilS"/>
    <property type="match status" value="1"/>
</dbReference>
<feature type="transmembrane region" description="Helical" evidence="9">
    <location>
        <begin position="60"/>
        <end position="78"/>
    </location>
</feature>
<dbReference type="AlphaFoldDB" id="A0A2R8BST7"/>
<evidence type="ECO:0000256" key="2">
    <source>
        <dbReference type="ARBA" id="ARBA00004651"/>
    </source>
</evidence>
<evidence type="ECO:0000256" key="6">
    <source>
        <dbReference type="ARBA" id="ARBA00022741"/>
    </source>
</evidence>
<dbReference type="InterPro" id="IPR036890">
    <property type="entry name" value="HATPase_C_sf"/>
</dbReference>
<keyword evidence="9" id="KW-1133">Transmembrane helix</keyword>
<dbReference type="NCBIfam" id="NF045988">
    <property type="entry name" value="HisKinRegBRhodob"/>
    <property type="match status" value="1"/>
</dbReference>
<comment type="subcellular location">
    <subcellularLocation>
        <location evidence="2">Cell membrane</location>
        <topology evidence="2">Multi-pass membrane protein</topology>
    </subcellularLocation>
</comment>
<dbReference type="SUPFAM" id="SSF47384">
    <property type="entry name" value="Homodimeric domain of signal transducing histidine kinase"/>
    <property type="match status" value="1"/>
</dbReference>
<keyword evidence="6" id="KW-0547">Nucleotide-binding</keyword>
<feature type="transmembrane region" description="Helical" evidence="9">
    <location>
        <begin position="169"/>
        <end position="189"/>
    </location>
</feature>